<feature type="region of interest" description="Disordered" evidence="10">
    <location>
        <begin position="268"/>
        <end position="292"/>
    </location>
</feature>
<feature type="region of interest" description="Disordered" evidence="10">
    <location>
        <begin position="172"/>
        <end position="191"/>
    </location>
</feature>
<evidence type="ECO:0000313" key="12">
    <source>
        <dbReference type="Proteomes" id="UP001221413"/>
    </source>
</evidence>
<comment type="similarity">
    <text evidence="2 9">Belongs to the eIF-2B alpha/beta/delta subunits family.</text>
</comment>
<dbReference type="AlphaFoldDB" id="A0AAD6NM84"/>
<accession>A0AAD6NM84</accession>
<gene>
    <name evidence="11" type="ORF">Dda_2799</name>
</gene>
<dbReference type="PANTHER" id="PTHR10233">
    <property type="entry name" value="TRANSLATION INITIATION FACTOR EIF-2B"/>
    <property type="match status" value="1"/>
</dbReference>
<keyword evidence="4" id="KW-0396">Initiation factor</keyword>
<evidence type="ECO:0000256" key="9">
    <source>
        <dbReference type="RuleBase" id="RU003814"/>
    </source>
</evidence>
<organism evidence="11 12">
    <name type="scientific">Drechslerella dactyloides</name>
    <name type="common">Nematode-trapping fungus</name>
    <name type="synonym">Arthrobotrys dactyloides</name>
    <dbReference type="NCBI Taxonomy" id="74499"/>
    <lineage>
        <taxon>Eukaryota</taxon>
        <taxon>Fungi</taxon>
        <taxon>Dikarya</taxon>
        <taxon>Ascomycota</taxon>
        <taxon>Pezizomycotina</taxon>
        <taxon>Orbiliomycetes</taxon>
        <taxon>Orbiliales</taxon>
        <taxon>Orbiliaceae</taxon>
        <taxon>Drechslerella</taxon>
    </lineage>
</organism>
<comment type="subcellular location">
    <subcellularLocation>
        <location evidence="1">Cytoplasm</location>
        <location evidence="1">Cytosol</location>
    </subcellularLocation>
</comment>
<feature type="compositionally biased region" description="Low complexity" evidence="10">
    <location>
        <begin position="355"/>
        <end position="380"/>
    </location>
</feature>
<proteinExistence type="inferred from homology"/>
<comment type="subunit">
    <text evidence="8">Component of the translation initiation factor 2B (eIF2B) complex which is a heterodecamer of two sets of five different subunits: alpha, beta, gamma, delta and epsilon. Subunits alpha, beta and delta comprise a regulatory subcomplex and subunits epsilon and gamma comprise a catalytic subcomplex. Within the complex, the hexameric regulatory complex resides at the center, with the two heterodimeric catalytic subcomplexes bound on opposite sides.</text>
</comment>
<sequence length="953" mass="100585">MGALDLCVSLRCAHRPPHHERTSENESYHSPPSAHSLAHSPDGRSRTDNALEEAPSGRLLACRDQARQPPPQLSGGQDHDPLRLRARRRLRRLLGVADPRVLVAAAATVARVVHCAAEPAAASRERAAPVAPGHEPQAFAVDGVPAAEDQPQAQVCGDRVVLADDTDGRGSCGWKRAGAPNTPPSLSTDTPSVLDGGVVSCLPCVEITPFELAFTDVDEWELERKEDDKAKATPDGLGAAAAVLPTPAPFVTVVSPSGLETAIVEAGAEGRASPAAEGEGERAKKEEEGEQKVVMEGGSGKVEVEVEADAAMGFGALPETPELPGDGFWAPRPPSPNALPHHEGQPLKSILKKPSSASTSTAPSSITTTTSSHASITASDIDSDSDLDMASTIPDTAQAVSDAPSAPISATPKKGKQPQPASQQAAPADAAPKKLSGKELKEAKKAEKQARRAAEKAERSGGAAAPAASPATSSRPSSQVVAATPPPPSSSSPAIPPGVLKHTQQQTPKKKAQIVDESQGSEAPPKVMPLFEHLREDKPPIDLARLPKEVHPAVAKLALKLRNFEIMGSTARCLYTLMAFKEVIKDYKTPEDASLARNLTQHLGIQISQIAVGRKLCIAQGNAIRWLKTIIIDVKPDVPEDEAKTDLLVAIDNYIKERIMAAQEVIARIAADKIHDGDTVLTYAKSSCVERVIREAACQGKKFKVICVDSRPYFEGKKLAASLSEAGIEVKYTFLHALDHTMSKVDVVIVGAHGMFANGACYSRSGTASVAIAAHTFKKPVLVCCEGIKLSDKIALDSITMNELGPAEHLAGEESPLANHADVPNMSIVNLLYDVTAAKYLTSVVTEVGLVSPTGVPSVHRLISEREGTSEDYLPSEAFPVFEPLKRTVDADKENDDITQEPSVQQDNGHDSDSGSSGSGSPGSSGSGGSSGSRKKVKFLLEKEVILHIEKDD</sequence>
<feature type="compositionally biased region" description="Basic and acidic residues" evidence="10">
    <location>
        <begin position="279"/>
        <end position="292"/>
    </location>
</feature>
<comment type="caution">
    <text evidence="11">The sequence shown here is derived from an EMBL/GenBank/DDBJ whole genome shotgun (WGS) entry which is preliminary data.</text>
</comment>
<evidence type="ECO:0000256" key="10">
    <source>
        <dbReference type="SAM" id="MobiDB-lite"/>
    </source>
</evidence>
<evidence type="ECO:0000256" key="4">
    <source>
        <dbReference type="ARBA" id="ARBA00022540"/>
    </source>
</evidence>
<evidence type="ECO:0000313" key="11">
    <source>
        <dbReference type="EMBL" id="KAJ6261998.1"/>
    </source>
</evidence>
<feature type="compositionally biased region" description="Pro residues" evidence="10">
    <location>
        <begin position="484"/>
        <end position="496"/>
    </location>
</feature>
<dbReference type="InterPro" id="IPR042529">
    <property type="entry name" value="IF_2B-like_C"/>
</dbReference>
<feature type="compositionally biased region" description="Low complexity" evidence="10">
    <location>
        <begin position="28"/>
        <end position="40"/>
    </location>
</feature>
<dbReference type="InterPro" id="IPR037171">
    <property type="entry name" value="NagB/RpiA_transferase-like"/>
</dbReference>
<feature type="region of interest" description="Disordered" evidence="10">
    <location>
        <begin position="315"/>
        <end position="524"/>
    </location>
</feature>
<keyword evidence="5" id="KW-0648">Protein biosynthesis</keyword>
<keyword evidence="3" id="KW-0963">Cytoplasm</keyword>
<evidence type="ECO:0000256" key="6">
    <source>
        <dbReference type="ARBA" id="ARBA00044147"/>
    </source>
</evidence>
<feature type="region of interest" description="Disordered" evidence="10">
    <location>
        <begin position="15"/>
        <end position="52"/>
    </location>
</feature>
<dbReference type="Pfam" id="PF01008">
    <property type="entry name" value="IF-2B"/>
    <property type="match status" value="1"/>
</dbReference>
<evidence type="ECO:0000256" key="5">
    <source>
        <dbReference type="ARBA" id="ARBA00022917"/>
    </source>
</evidence>
<feature type="region of interest" description="Disordered" evidence="10">
    <location>
        <begin position="892"/>
        <end position="936"/>
    </location>
</feature>
<dbReference type="EMBL" id="JAQGDS010000003">
    <property type="protein sequence ID" value="KAJ6261998.1"/>
    <property type="molecule type" value="Genomic_DNA"/>
</dbReference>
<feature type="compositionally biased region" description="Low complexity" evidence="10">
    <location>
        <begin position="460"/>
        <end position="483"/>
    </location>
</feature>
<evidence type="ECO:0000256" key="1">
    <source>
        <dbReference type="ARBA" id="ARBA00004514"/>
    </source>
</evidence>
<evidence type="ECO:0000256" key="8">
    <source>
        <dbReference type="ARBA" id="ARBA00046432"/>
    </source>
</evidence>
<dbReference type="GO" id="GO:0003743">
    <property type="term" value="F:translation initiation factor activity"/>
    <property type="evidence" value="ECO:0007669"/>
    <property type="project" value="UniProtKB-KW"/>
</dbReference>
<dbReference type="GO" id="GO:0005829">
    <property type="term" value="C:cytosol"/>
    <property type="evidence" value="ECO:0007669"/>
    <property type="project" value="UniProtKB-SubCell"/>
</dbReference>
<feature type="compositionally biased region" description="Gly residues" evidence="10">
    <location>
        <begin position="917"/>
        <end position="931"/>
    </location>
</feature>
<evidence type="ECO:0000256" key="7">
    <source>
        <dbReference type="ARBA" id="ARBA00044356"/>
    </source>
</evidence>
<feature type="compositionally biased region" description="Low complexity" evidence="10">
    <location>
        <begin position="417"/>
        <end position="434"/>
    </location>
</feature>
<name>A0AAD6NM84_DREDA</name>
<evidence type="ECO:0000256" key="3">
    <source>
        <dbReference type="ARBA" id="ARBA00022490"/>
    </source>
</evidence>
<protein>
    <recommendedName>
        <fullName evidence="6">Translation initiation factor eIF2B subunit delta</fullName>
    </recommendedName>
    <alternativeName>
        <fullName evidence="7">eIF2B GDP-GTP exchange factor subunit delta</fullName>
    </alternativeName>
</protein>
<evidence type="ECO:0000256" key="2">
    <source>
        <dbReference type="ARBA" id="ARBA00007251"/>
    </source>
</evidence>
<dbReference type="Proteomes" id="UP001221413">
    <property type="component" value="Unassembled WGS sequence"/>
</dbReference>
<keyword evidence="12" id="KW-1185">Reference proteome</keyword>
<dbReference type="SUPFAM" id="SSF100950">
    <property type="entry name" value="NagB/RpiA/CoA transferase-like"/>
    <property type="match status" value="1"/>
</dbReference>
<feature type="compositionally biased region" description="Basic and acidic residues" evidence="10">
    <location>
        <begin position="436"/>
        <end position="459"/>
    </location>
</feature>
<dbReference type="PANTHER" id="PTHR10233:SF14">
    <property type="entry name" value="TRANSLATION INITIATION FACTOR EIF-2B SUBUNIT DELTA"/>
    <property type="match status" value="1"/>
</dbReference>
<reference evidence="11" key="1">
    <citation type="submission" date="2023-01" db="EMBL/GenBank/DDBJ databases">
        <title>The chitinases involved in constricting ring structure development in the nematode-trapping fungus Drechslerella dactyloides.</title>
        <authorList>
            <person name="Wang R."/>
            <person name="Zhang L."/>
            <person name="Tang P."/>
            <person name="Li S."/>
            <person name="Liang L."/>
        </authorList>
    </citation>
    <scope>NUCLEOTIDE SEQUENCE</scope>
    <source>
        <strain evidence="11">YMF1.00031</strain>
    </source>
</reference>
<dbReference type="Gene3D" id="3.40.50.10470">
    <property type="entry name" value="Translation initiation factor eif-2b, domain 2"/>
    <property type="match status" value="1"/>
</dbReference>
<dbReference type="InterPro" id="IPR000649">
    <property type="entry name" value="IF-2B-related"/>
</dbReference>